<gene>
    <name evidence="2" type="ORF">OV287_02870</name>
</gene>
<feature type="chain" id="PRO_5047294481" evidence="1">
    <location>
        <begin position="26"/>
        <end position="350"/>
    </location>
</feature>
<evidence type="ECO:0000313" key="3">
    <source>
        <dbReference type="Proteomes" id="UP001207654"/>
    </source>
</evidence>
<evidence type="ECO:0000313" key="2">
    <source>
        <dbReference type="EMBL" id="MCY1073415.1"/>
    </source>
</evidence>
<protein>
    <submittedName>
        <fullName evidence="2">HEAT repeat domain-containing protein</fullName>
    </submittedName>
</protein>
<feature type="signal peptide" evidence="1">
    <location>
        <begin position="1"/>
        <end position="25"/>
    </location>
</feature>
<dbReference type="InterPro" id="IPR016024">
    <property type="entry name" value="ARM-type_fold"/>
</dbReference>
<keyword evidence="1" id="KW-0732">Signal</keyword>
<reference evidence="2 3" key="1">
    <citation type="submission" date="2022-11" db="EMBL/GenBank/DDBJ databases">
        <title>Minimal conservation of predation-associated metabolite biosynthetic gene clusters underscores biosynthetic potential of Myxococcota including descriptions for ten novel species: Archangium lansinium sp. nov., Myxococcus landrumus sp. nov., Nannocystis bai.</title>
        <authorList>
            <person name="Ahearne A."/>
            <person name="Stevens C."/>
            <person name="Phillips K."/>
        </authorList>
    </citation>
    <scope>NUCLEOTIDE SEQUENCE [LARGE SCALE GENOMIC DNA]</scope>
    <source>
        <strain evidence="2 3">MIWBW</strain>
    </source>
</reference>
<organism evidence="2 3">
    <name type="scientific">Archangium lansingense</name>
    <dbReference type="NCBI Taxonomy" id="2995310"/>
    <lineage>
        <taxon>Bacteria</taxon>
        <taxon>Pseudomonadati</taxon>
        <taxon>Myxococcota</taxon>
        <taxon>Myxococcia</taxon>
        <taxon>Myxococcales</taxon>
        <taxon>Cystobacterineae</taxon>
        <taxon>Archangiaceae</taxon>
        <taxon>Archangium</taxon>
    </lineage>
</organism>
<dbReference type="InterPro" id="IPR011989">
    <property type="entry name" value="ARM-like"/>
</dbReference>
<dbReference type="Pfam" id="PF13646">
    <property type="entry name" value="HEAT_2"/>
    <property type="match status" value="1"/>
</dbReference>
<dbReference type="SUPFAM" id="SSF48371">
    <property type="entry name" value="ARM repeat"/>
    <property type="match status" value="1"/>
</dbReference>
<dbReference type="EMBL" id="JAPNKA010000001">
    <property type="protein sequence ID" value="MCY1073415.1"/>
    <property type="molecule type" value="Genomic_DNA"/>
</dbReference>
<name>A0ABT3ZVJ6_9BACT</name>
<dbReference type="RefSeq" id="WP_267532423.1">
    <property type="nucleotide sequence ID" value="NZ_JAPNKA010000001.1"/>
</dbReference>
<comment type="caution">
    <text evidence="2">The sequence shown here is derived from an EMBL/GenBank/DDBJ whole genome shotgun (WGS) entry which is preliminary data.</text>
</comment>
<evidence type="ECO:0000256" key="1">
    <source>
        <dbReference type="SAM" id="SignalP"/>
    </source>
</evidence>
<dbReference type="Proteomes" id="UP001207654">
    <property type="component" value="Unassembled WGS sequence"/>
</dbReference>
<proteinExistence type="predicted"/>
<dbReference type="Gene3D" id="1.25.10.10">
    <property type="entry name" value="Leucine-rich Repeat Variant"/>
    <property type="match status" value="1"/>
</dbReference>
<keyword evidence="3" id="KW-1185">Reference proteome</keyword>
<sequence>MHSSIFRCWRLGALLATLGTTSAFAVDERPIAGPRLPRLTCYAGYLKLEALLGLEGVRAAIRQAIALKDQAALLFLEQRLAEVIGKDAQAALQVMEWAHATQEPEMSLYLRAVRETEAVRSPAVVDRLATMAESHPDPRHQTSALVALETQHRFEPAMLERLTTMARRDTLPLLVTLLTVRTIGRVMDNDFQRTGRFDPYMSKLLEVARGSTVPGVRSLAIEMGTYPDARIDGPSLQQLAKLQLEDPDPGVREMAALVMSSGRDTQAVLDAFANAFPQEKKECVRWAIVRYAVRAAGPKALPLLKDFAKQDARFRQDYTEFKALYDAGQVDFNRVYPRKAIHHRCGGFAE</sequence>
<accession>A0ABT3ZVJ6</accession>